<dbReference type="GO" id="GO:0005737">
    <property type="term" value="C:cytoplasm"/>
    <property type="evidence" value="ECO:0007669"/>
    <property type="project" value="TreeGrafter"/>
</dbReference>
<name>A0A369LB35_9ACTN</name>
<keyword evidence="5 8" id="KW-0378">Hydrolase</keyword>
<comment type="caution">
    <text evidence="10">The sequence shown here is derived from an EMBL/GenBank/DDBJ whole genome shotgun (WGS) entry which is preliminary data.</text>
</comment>
<keyword evidence="4 8" id="KW-0028">Amino-acid biosynthesis</keyword>
<evidence type="ECO:0000256" key="1">
    <source>
        <dbReference type="ARBA" id="ARBA00004970"/>
    </source>
</evidence>
<dbReference type="Gene3D" id="3.20.20.140">
    <property type="entry name" value="Metal-dependent hydrolases"/>
    <property type="match status" value="1"/>
</dbReference>
<comment type="pathway">
    <text evidence="1 8">Amino-acid biosynthesis; L-histidine biosynthesis; L-histidine from 5-phospho-alpha-D-ribose 1-diphosphate: step 8/9.</text>
</comment>
<dbReference type="InterPro" id="IPR003141">
    <property type="entry name" value="Pol/His_phosphatase_N"/>
</dbReference>
<feature type="domain" description="Polymerase/histidinol phosphatase N-terminal" evidence="9">
    <location>
        <begin position="11"/>
        <end position="99"/>
    </location>
</feature>
<evidence type="ECO:0000259" key="9">
    <source>
        <dbReference type="SMART" id="SM00481"/>
    </source>
</evidence>
<evidence type="ECO:0000313" key="10">
    <source>
        <dbReference type="EMBL" id="RDB55897.1"/>
    </source>
</evidence>
<accession>A0A369LB35</accession>
<dbReference type="EMBL" id="PPTO01000017">
    <property type="protein sequence ID" value="RDB55897.1"/>
    <property type="molecule type" value="Genomic_DNA"/>
</dbReference>
<gene>
    <name evidence="10" type="ORF">C1881_09040</name>
</gene>
<dbReference type="GO" id="GO:0004401">
    <property type="term" value="F:histidinol-phosphatase activity"/>
    <property type="evidence" value="ECO:0007669"/>
    <property type="project" value="UniProtKB-UniRule"/>
</dbReference>
<dbReference type="PANTHER" id="PTHR21039">
    <property type="entry name" value="HISTIDINOL PHOSPHATASE-RELATED"/>
    <property type="match status" value="1"/>
</dbReference>
<evidence type="ECO:0000256" key="8">
    <source>
        <dbReference type="RuleBase" id="RU366003"/>
    </source>
</evidence>
<dbReference type="Proteomes" id="UP000253975">
    <property type="component" value="Unassembled WGS sequence"/>
</dbReference>
<dbReference type="InterPro" id="IPR016195">
    <property type="entry name" value="Pol/histidinol_Pase-like"/>
</dbReference>
<evidence type="ECO:0000313" key="11">
    <source>
        <dbReference type="Proteomes" id="UP000253975"/>
    </source>
</evidence>
<dbReference type="AlphaFoldDB" id="A0A369LB35"/>
<sequence length="305" mass="33487">MWRKNVHASIIDCHTHTNFSDGESSFEENVRAAAAKGCRVLVSTDHLTLPASMDPRCECQVPARDLPAHQAAFDAARELAAQIAPDMDFIFGFECDWYPGCERNVAQWAQNARVKLGSVHWIGDAGDTSIAAGERGCERIDPADAPGLAAGWIDYSEDMHIWEELGAGGVWRAYVDAWCAACESPLAFDSMAHPDLPMRFSQDGWSAPTNVESLWDEMAACAHDTNRRIELSTASLRKGLPDYYPATGLLERFFKAGVSITIGSDAHIASDICFGILEAQKHAFAAGYRTFDVPRADGSWESWNL</sequence>
<reference evidence="10 11" key="1">
    <citation type="journal article" date="2018" name="Elife">
        <title>Discovery and characterization of a prevalent human gut bacterial enzyme sufficient for the inactivation of a family of plant toxins.</title>
        <authorList>
            <person name="Koppel N."/>
            <person name="Bisanz J.E."/>
            <person name="Pandelia M.E."/>
            <person name="Turnbaugh P.J."/>
            <person name="Balskus E.P."/>
        </authorList>
    </citation>
    <scope>NUCLEOTIDE SEQUENCE [LARGE SCALE GENOMIC DNA]</scope>
    <source>
        <strain evidence="10 11">OB21 GAM31</strain>
    </source>
</reference>
<evidence type="ECO:0000256" key="2">
    <source>
        <dbReference type="ARBA" id="ARBA00009152"/>
    </source>
</evidence>
<dbReference type="UniPathway" id="UPA00031">
    <property type="reaction ID" value="UER00013"/>
</dbReference>
<dbReference type="Pfam" id="PF02811">
    <property type="entry name" value="PHP"/>
    <property type="match status" value="1"/>
</dbReference>
<dbReference type="InterPro" id="IPR010140">
    <property type="entry name" value="Histidinol_P_phosphatase_HisJ"/>
</dbReference>
<evidence type="ECO:0000256" key="6">
    <source>
        <dbReference type="ARBA" id="ARBA00023102"/>
    </source>
</evidence>
<dbReference type="PANTHER" id="PTHR21039:SF0">
    <property type="entry name" value="HISTIDINOL-PHOSPHATASE"/>
    <property type="match status" value="1"/>
</dbReference>
<keyword evidence="6 8" id="KW-0368">Histidine biosynthesis</keyword>
<evidence type="ECO:0000256" key="4">
    <source>
        <dbReference type="ARBA" id="ARBA00022605"/>
    </source>
</evidence>
<proteinExistence type="inferred from homology"/>
<dbReference type="SUPFAM" id="SSF89550">
    <property type="entry name" value="PHP domain-like"/>
    <property type="match status" value="1"/>
</dbReference>
<dbReference type="SMART" id="SM00481">
    <property type="entry name" value="POLIIIAc"/>
    <property type="match status" value="1"/>
</dbReference>
<dbReference type="GO" id="GO:0000105">
    <property type="term" value="P:L-histidine biosynthetic process"/>
    <property type="evidence" value="ECO:0007669"/>
    <property type="project" value="UniProtKB-UniRule"/>
</dbReference>
<dbReference type="EC" id="3.1.3.15" evidence="3 8"/>
<dbReference type="InterPro" id="IPR004013">
    <property type="entry name" value="PHP_dom"/>
</dbReference>
<evidence type="ECO:0000256" key="7">
    <source>
        <dbReference type="ARBA" id="ARBA00049158"/>
    </source>
</evidence>
<dbReference type="RefSeq" id="WP_114616197.1">
    <property type="nucleotide sequence ID" value="NZ_PPTO01000017.1"/>
</dbReference>
<comment type="similarity">
    <text evidence="2 8">Belongs to the PHP hydrolase family. HisK subfamily.</text>
</comment>
<comment type="catalytic activity">
    <reaction evidence="7 8">
        <text>L-histidinol phosphate + H2O = L-histidinol + phosphate</text>
        <dbReference type="Rhea" id="RHEA:14465"/>
        <dbReference type="ChEBI" id="CHEBI:15377"/>
        <dbReference type="ChEBI" id="CHEBI:43474"/>
        <dbReference type="ChEBI" id="CHEBI:57699"/>
        <dbReference type="ChEBI" id="CHEBI:57980"/>
        <dbReference type="EC" id="3.1.3.15"/>
    </reaction>
</comment>
<organism evidence="10 11">
    <name type="scientific">Slackia isoflavoniconvertens</name>
    <dbReference type="NCBI Taxonomy" id="572010"/>
    <lineage>
        <taxon>Bacteria</taxon>
        <taxon>Bacillati</taxon>
        <taxon>Actinomycetota</taxon>
        <taxon>Coriobacteriia</taxon>
        <taxon>Eggerthellales</taxon>
        <taxon>Eggerthellaceae</taxon>
        <taxon>Slackia</taxon>
    </lineage>
</organism>
<evidence type="ECO:0000256" key="5">
    <source>
        <dbReference type="ARBA" id="ARBA00022801"/>
    </source>
</evidence>
<protein>
    <recommendedName>
        <fullName evidence="3 8">Histidinol-phosphatase</fullName>
        <shortName evidence="8">HolPase</shortName>
        <ecNumber evidence="3 8">3.1.3.15</ecNumber>
    </recommendedName>
</protein>
<evidence type="ECO:0000256" key="3">
    <source>
        <dbReference type="ARBA" id="ARBA00013085"/>
    </source>
</evidence>